<feature type="transmembrane region" description="Helical" evidence="1">
    <location>
        <begin position="208"/>
        <end position="227"/>
    </location>
</feature>
<evidence type="ECO:0000256" key="1">
    <source>
        <dbReference type="SAM" id="Phobius"/>
    </source>
</evidence>
<feature type="chain" id="PRO_5046294707" description="DOMON domain-containing protein" evidence="2">
    <location>
        <begin position="21"/>
        <end position="228"/>
    </location>
</feature>
<feature type="domain" description="DOMON" evidence="3">
    <location>
        <begin position="32"/>
        <end position="162"/>
    </location>
</feature>
<proteinExistence type="predicted"/>
<dbReference type="InterPro" id="IPR045266">
    <property type="entry name" value="DOH_DOMON"/>
</dbReference>
<keyword evidence="1" id="KW-0472">Membrane</keyword>
<dbReference type="PANTHER" id="PTHR10157">
    <property type="entry name" value="DOPAMINE BETA HYDROXYLASE RELATED"/>
    <property type="match status" value="1"/>
</dbReference>
<dbReference type="PROSITE" id="PS50836">
    <property type="entry name" value="DOMON"/>
    <property type="match status" value="1"/>
</dbReference>
<dbReference type="Pfam" id="PF03351">
    <property type="entry name" value="DOMON"/>
    <property type="match status" value="1"/>
</dbReference>
<sequence length="228" mass="25957">MAGKCSFICCVLLFVSSVRGIDYSHTELLNGTAYKVHWMFDNETETFYFKVEVNTTGWVGFGVSQLLFPRKEGLEWNRNSMDHYDVIVGGVDENGTKYYKDYMTDGNVHPTPDAKQGSDWIVTNLTEVDGRTMIEFTRKQNTSDTDDHVIGPGLRWIVWSYHNSSDVTTKPDWQKHTANGHYEIDFIKLPREPPVVEYVRTEAPTSGAFAASVIGNFLLIIVGLIFFY</sequence>
<dbReference type="InterPro" id="IPR005018">
    <property type="entry name" value="DOMON_domain"/>
</dbReference>
<dbReference type="InterPro" id="IPR000945">
    <property type="entry name" value="DBH-like"/>
</dbReference>
<evidence type="ECO:0000313" key="4">
    <source>
        <dbReference type="EMBL" id="CAH3013813.1"/>
    </source>
</evidence>
<name>A0ABN8LIS2_9CNID</name>
<keyword evidence="1" id="KW-1133">Transmembrane helix</keyword>
<dbReference type="EMBL" id="CALNXI010000003">
    <property type="protein sequence ID" value="CAH3013813.1"/>
    <property type="molecule type" value="Genomic_DNA"/>
</dbReference>
<protein>
    <recommendedName>
        <fullName evidence="3">DOMON domain-containing protein</fullName>
    </recommendedName>
</protein>
<keyword evidence="1" id="KW-0812">Transmembrane</keyword>
<dbReference type="CDD" id="cd09631">
    <property type="entry name" value="DOMON_DOH"/>
    <property type="match status" value="1"/>
</dbReference>
<evidence type="ECO:0000259" key="3">
    <source>
        <dbReference type="PROSITE" id="PS50836"/>
    </source>
</evidence>
<reference evidence="4 5" key="1">
    <citation type="submission" date="2022-05" db="EMBL/GenBank/DDBJ databases">
        <authorList>
            <consortium name="Genoscope - CEA"/>
            <person name="William W."/>
        </authorList>
    </citation>
    <scope>NUCLEOTIDE SEQUENCE [LARGE SCALE GENOMIC DNA]</scope>
</reference>
<gene>
    <name evidence="4" type="ORF">PEVE_00022436</name>
</gene>
<evidence type="ECO:0000313" key="5">
    <source>
        <dbReference type="Proteomes" id="UP001159427"/>
    </source>
</evidence>
<keyword evidence="2" id="KW-0732">Signal</keyword>
<evidence type="ECO:0000256" key="2">
    <source>
        <dbReference type="SAM" id="SignalP"/>
    </source>
</evidence>
<feature type="signal peptide" evidence="2">
    <location>
        <begin position="1"/>
        <end position="20"/>
    </location>
</feature>
<dbReference type="Proteomes" id="UP001159427">
    <property type="component" value="Unassembled WGS sequence"/>
</dbReference>
<keyword evidence="5" id="KW-1185">Reference proteome</keyword>
<dbReference type="PANTHER" id="PTHR10157:SF23">
    <property type="entry name" value="MOXD1 HOMOLOG 1"/>
    <property type="match status" value="1"/>
</dbReference>
<accession>A0ABN8LIS2</accession>
<organism evidence="4 5">
    <name type="scientific">Porites evermanni</name>
    <dbReference type="NCBI Taxonomy" id="104178"/>
    <lineage>
        <taxon>Eukaryota</taxon>
        <taxon>Metazoa</taxon>
        <taxon>Cnidaria</taxon>
        <taxon>Anthozoa</taxon>
        <taxon>Hexacorallia</taxon>
        <taxon>Scleractinia</taxon>
        <taxon>Fungiina</taxon>
        <taxon>Poritidae</taxon>
        <taxon>Porites</taxon>
    </lineage>
</organism>
<comment type="caution">
    <text evidence="4">The sequence shown here is derived from an EMBL/GenBank/DDBJ whole genome shotgun (WGS) entry which is preliminary data.</text>
</comment>